<dbReference type="InterPro" id="IPR018490">
    <property type="entry name" value="cNMP-bd_dom_sf"/>
</dbReference>
<protein>
    <submittedName>
        <fullName evidence="5">Cyclic nucleotide-binding protein</fullName>
    </submittedName>
</protein>
<dbReference type="PANTHER" id="PTHR43080:SF2">
    <property type="entry name" value="CBS DOMAIN-CONTAINING PROTEIN"/>
    <property type="match status" value="1"/>
</dbReference>
<feature type="domain" description="Cyclic nucleotide-binding" evidence="3">
    <location>
        <begin position="49"/>
        <end position="116"/>
    </location>
</feature>
<proteinExistence type="predicted"/>
<dbReference type="SUPFAM" id="SSF54631">
    <property type="entry name" value="CBS-domain pair"/>
    <property type="match status" value="1"/>
</dbReference>
<dbReference type="InterPro" id="IPR018821">
    <property type="entry name" value="DUF294_put_nucleoTrafse_sb-bd"/>
</dbReference>
<dbReference type="Gene3D" id="2.60.120.10">
    <property type="entry name" value="Jelly Rolls"/>
    <property type="match status" value="1"/>
</dbReference>
<dbReference type="PANTHER" id="PTHR43080">
    <property type="entry name" value="CBS DOMAIN-CONTAINING PROTEIN CBSX3, MITOCHONDRIAL"/>
    <property type="match status" value="1"/>
</dbReference>
<dbReference type="Pfam" id="PF00027">
    <property type="entry name" value="cNMP_binding"/>
    <property type="match status" value="1"/>
</dbReference>
<dbReference type="InterPro" id="IPR014710">
    <property type="entry name" value="RmlC-like_jellyroll"/>
</dbReference>
<gene>
    <name evidence="5" type="ORF">MACH16_28230</name>
</gene>
<dbReference type="Pfam" id="PF03445">
    <property type="entry name" value="DUF294"/>
    <property type="match status" value="1"/>
</dbReference>
<dbReference type="Pfam" id="PF10335">
    <property type="entry name" value="DUF294_C"/>
    <property type="match status" value="1"/>
</dbReference>
<dbReference type="InterPro" id="IPR046342">
    <property type="entry name" value="CBS_dom_sf"/>
</dbReference>
<evidence type="ECO:0000256" key="1">
    <source>
        <dbReference type="ARBA" id="ARBA00023122"/>
    </source>
</evidence>
<name>A0ABM8FJ20_9GAMM</name>
<dbReference type="InterPro" id="IPR051257">
    <property type="entry name" value="Diverse_CBS-Domain"/>
</dbReference>
<sequence>MAAIDIPEVHKFIEATPPFSSLNLLERKQLLTGVSMLYVRQGQTLALKDEAATLHLIRRGACEIRTPKGGLVDQIADGECFGVSSVMAQNPDGLQVVAMEDSLVYRFDKAHFMALLEKSEALGLFFEHTQHNRLRKLSRSQSNELASPALQLSTPVSNIMTRQLVLATPDETIQTIAMRMTAARVSSILVVENERLLGIVTDRDLRSRILALGGSADSLVKDTMTVDPVNVRPDALVMQAQTIMSESNIHHLPIVDEEQRAVGMLTAADLLRHQELSPLLLINQIHRQQSIESLARVCKQWPTLIINLIVTDMKPADIGKVLATVSDNLTRRVIELAMDQCGPAPMAFQFLVFGSQARRDQSLGSDQDNGVMLEREPTAEENHYFATLSDVICQGLALCGIRLCPGNIMASNPEWRRTQEGWRKAFEKWIKSSAPSALLNASIFFDIRCVYDSRQLTDKGDSEAVKSLIKSMQQYVAQNSVFLATLTRSALVTKPPLGFFRHFLLESSGEHKNQLDLKHQGLALINDVARLYGLSCKTYRAGTLDRIEQAIREKLISVDTARNLIDAWDKLNGLRLEAQSRHWQATGKASAYLDPKDLSPLERKHLKTTFGIISDVQDVAQQRFLRGYS</sequence>
<feature type="domain" description="CBS" evidence="4">
    <location>
        <begin position="160"/>
        <end position="218"/>
    </location>
</feature>
<dbReference type="Proteomes" id="UP001307608">
    <property type="component" value="Chromosome"/>
</dbReference>
<dbReference type="EMBL" id="AP027271">
    <property type="protein sequence ID" value="BDX04075.1"/>
    <property type="molecule type" value="Genomic_DNA"/>
</dbReference>
<evidence type="ECO:0000313" key="6">
    <source>
        <dbReference type="Proteomes" id="UP001307608"/>
    </source>
</evidence>
<reference evidence="5 6" key="1">
    <citation type="submission" date="2023-01" db="EMBL/GenBank/DDBJ databases">
        <title>Complete genome sequence of Marinomonas pontica strain 200518_36.</title>
        <authorList>
            <person name="Ueki S."/>
            <person name="Gajardo G."/>
            <person name="Maruyama F."/>
        </authorList>
    </citation>
    <scope>NUCLEOTIDE SEQUENCE [LARGE SCALE GENOMIC DNA]</scope>
    <source>
        <strain evidence="5 6">200518_36</strain>
    </source>
</reference>
<keyword evidence="6" id="KW-1185">Reference proteome</keyword>
<dbReference type="CDD" id="cd05401">
    <property type="entry name" value="NT_GlnE_GlnD_like"/>
    <property type="match status" value="1"/>
</dbReference>
<accession>A0ABM8FJ20</accession>
<dbReference type="InterPro" id="IPR000595">
    <property type="entry name" value="cNMP-bd_dom"/>
</dbReference>
<dbReference type="Gene3D" id="3.10.580.10">
    <property type="entry name" value="CBS-domain"/>
    <property type="match status" value="1"/>
</dbReference>
<evidence type="ECO:0000259" key="4">
    <source>
        <dbReference type="PROSITE" id="PS51371"/>
    </source>
</evidence>
<dbReference type="InterPro" id="IPR005105">
    <property type="entry name" value="GlnD_Uridyltrans_N"/>
</dbReference>
<dbReference type="CDD" id="cd00038">
    <property type="entry name" value="CAP_ED"/>
    <property type="match status" value="1"/>
</dbReference>
<dbReference type="SMART" id="SM00116">
    <property type="entry name" value="CBS"/>
    <property type="match status" value="2"/>
</dbReference>
<dbReference type="PROSITE" id="PS51371">
    <property type="entry name" value="CBS"/>
    <property type="match status" value="2"/>
</dbReference>
<dbReference type="RefSeq" id="WP_265727231.1">
    <property type="nucleotide sequence ID" value="NZ_AP027271.1"/>
</dbReference>
<dbReference type="CDD" id="cd04587">
    <property type="entry name" value="CBS_pair_CAP-ED_NT_Pol-beta-like_DUF294_assoc"/>
    <property type="match status" value="1"/>
</dbReference>
<organism evidence="5 6">
    <name type="scientific">Marinomonas pontica</name>
    <dbReference type="NCBI Taxonomy" id="264739"/>
    <lineage>
        <taxon>Bacteria</taxon>
        <taxon>Pseudomonadati</taxon>
        <taxon>Pseudomonadota</taxon>
        <taxon>Gammaproteobacteria</taxon>
        <taxon>Oceanospirillales</taxon>
        <taxon>Oceanospirillaceae</taxon>
        <taxon>Marinomonas</taxon>
    </lineage>
</organism>
<keyword evidence="1 2" id="KW-0129">CBS domain</keyword>
<evidence type="ECO:0000256" key="2">
    <source>
        <dbReference type="PROSITE-ProRule" id="PRU00703"/>
    </source>
</evidence>
<dbReference type="Pfam" id="PF00571">
    <property type="entry name" value="CBS"/>
    <property type="match status" value="2"/>
</dbReference>
<evidence type="ECO:0000259" key="3">
    <source>
        <dbReference type="PROSITE" id="PS50042"/>
    </source>
</evidence>
<feature type="domain" description="CBS" evidence="4">
    <location>
        <begin position="224"/>
        <end position="281"/>
    </location>
</feature>
<dbReference type="PROSITE" id="PS50042">
    <property type="entry name" value="CNMP_BINDING_3"/>
    <property type="match status" value="1"/>
</dbReference>
<dbReference type="SUPFAM" id="SSF51206">
    <property type="entry name" value="cAMP-binding domain-like"/>
    <property type="match status" value="1"/>
</dbReference>
<evidence type="ECO:0000313" key="5">
    <source>
        <dbReference type="EMBL" id="BDX04075.1"/>
    </source>
</evidence>
<dbReference type="InterPro" id="IPR000644">
    <property type="entry name" value="CBS_dom"/>
</dbReference>